<proteinExistence type="predicted"/>
<organism evidence="1 2">
    <name type="scientific">Cotesia typhae</name>
    <dbReference type="NCBI Taxonomy" id="2053667"/>
    <lineage>
        <taxon>Eukaryota</taxon>
        <taxon>Metazoa</taxon>
        <taxon>Ecdysozoa</taxon>
        <taxon>Arthropoda</taxon>
        <taxon>Hexapoda</taxon>
        <taxon>Insecta</taxon>
        <taxon>Pterygota</taxon>
        <taxon>Neoptera</taxon>
        <taxon>Endopterygota</taxon>
        <taxon>Hymenoptera</taxon>
        <taxon>Apocrita</taxon>
        <taxon>Ichneumonoidea</taxon>
        <taxon>Braconidae</taxon>
        <taxon>Microgastrinae</taxon>
        <taxon>Cotesia</taxon>
    </lineage>
</organism>
<keyword evidence="2" id="KW-1185">Reference proteome</keyword>
<protein>
    <submittedName>
        <fullName evidence="1">Uncharacterized protein</fullName>
    </submittedName>
</protein>
<accession>A0A8J5QSE4</accession>
<dbReference type="EMBL" id="JAAOIC020000047">
    <property type="protein sequence ID" value="KAG8037526.1"/>
    <property type="molecule type" value="Genomic_DNA"/>
</dbReference>
<reference evidence="1" key="1">
    <citation type="submission" date="2020-03" db="EMBL/GenBank/DDBJ databases">
        <authorList>
            <person name="Chebbi M.A."/>
            <person name="Drezen J.M."/>
        </authorList>
    </citation>
    <scope>NUCLEOTIDE SEQUENCE</scope>
    <source>
        <tissue evidence="1">Whole body</tissue>
    </source>
</reference>
<sequence>MKSTDTPDLKSTCAQVMCRLGSFKNLRTSSRQTKMLLKPRRRINSFLGLINYPKVSQCVLIRFLNGLTYTLSSVVFQRLSRPFKHHGYLLLFMYFIVECDRHGAAPAPAAAAAAAAAYLPVYILY</sequence>
<evidence type="ECO:0000313" key="1">
    <source>
        <dbReference type="EMBL" id="KAG8037526.1"/>
    </source>
</evidence>
<name>A0A8J5QSE4_9HYME</name>
<evidence type="ECO:0000313" key="2">
    <source>
        <dbReference type="Proteomes" id="UP000729913"/>
    </source>
</evidence>
<gene>
    <name evidence="1" type="ORF">G9C98_005736</name>
</gene>
<reference evidence="1" key="2">
    <citation type="submission" date="2021-04" db="EMBL/GenBank/DDBJ databases">
        <title>Genome-wide patterns of bracovirus chromosomal integration into multiple host tissues during parasitism.</title>
        <authorList>
            <person name="Chebbi M.A.C."/>
        </authorList>
    </citation>
    <scope>NUCLEOTIDE SEQUENCE</scope>
    <source>
        <tissue evidence="1">Whole body</tissue>
    </source>
</reference>
<comment type="caution">
    <text evidence="1">The sequence shown here is derived from an EMBL/GenBank/DDBJ whole genome shotgun (WGS) entry which is preliminary data.</text>
</comment>
<dbReference type="Proteomes" id="UP000729913">
    <property type="component" value="Unassembled WGS sequence"/>
</dbReference>
<dbReference type="AlphaFoldDB" id="A0A8J5QSE4"/>